<dbReference type="RefSeq" id="WP_015237189.1">
    <property type="nucleotide sequence ID" value="NC_019793.1"/>
</dbReference>
<name>L0A4V5_DEIPD</name>
<reference evidence="3" key="1">
    <citation type="submission" date="2012-03" db="EMBL/GenBank/DDBJ databases">
        <title>Complete sequence of chromosome of Deinococcus peraridilitoris DSM 19664.</title>
        <authorList>
            <person name="Lucas S."/>
            <person name="Copeland A."/>
            <person name="Lapidus A."/>
            <person name="Glavina del Rio T."/>
            <person name="Dalin E."/>
            <person name="Tice H."/>
            <person name="Bruce D."/>
            <person name="Goodwin L."/>
            <person name="Pitluck S."/>
            <person name="Peters L."/>
            <person name="Mikhailova N."/>
            <person name="Lu M."/>
            <person name="Kyrpides N."/>
            <person name="Mavromatis K."/>
            <person name="Ivanova N."/>
            <person name="Brettin T."/>
            <person name="Detter J.C."/>
            <person name="Han C."/>
            <person name="Larimer F."/>
            <person name="Land M."/>
            <person name="Hauser L."/>
            <person name="Markowitz V."/>
            <person name="Cheng J.-F."/>
            <person name="Hugenholtz P."/>
            <person name="Woyke T."/>
            <person name="Wu D."/>
            <person name="Pukall R."/>
            <person name="Steenblock K."/>
            <person name="Brambilla E."/>
            <person name="Klenk H.-P."/>
            <person name="Eisen J.A."/>
        </authorList>
    </citation>
    <scope>NUCLEOTIDE SEQUENCE [LARGE SCALE GENOMIC DNA]</scope>
    <source>
        <strain evidence="3">DSM 19664 / LMG 22246 / CIP 109416 / KR-200</strain>
    </source>
</reference>
<accession>L0A4V5</accession>
<dbReference type="EMBL" id="CP003382">
    <property type="protein sequence ID" value="AFZ68891.1"/>
    <property type="molecule type" value="Genomic_DNA"/>
</dbReference>
<dbReference type="Pfam" id="PF02585">
    <property type="entry name" value="PIG-L"/>
    <property type="match status" value="1"/>
</dbReference>
<evidence type="ECO:0000313" key="2">
    <source>
        <dbReference type="EMBL" id="AFZ68891.1"/>
    </source>
</evidence>
<dbReference type="AlphaFoldDB" id="L0A4V5"/>
<dbReference type="HOGENOM" id="CLU_049311_2_1_0"/>
<dbReference type="Gene3D" id="3.40.50.10320">
    <property type="entry name" value="LmbE-like"/>
    <property type="match status" value="1"/>
</dbReference>
<proteinExistence type="predicted"/>
<dbReference type="PATRIC" id="fig|937777.3.peg.3471"/>
<dbReference type="STRING" id="937777.Deipe_3458"/>
<dbReference type="Proteomes" id="UP000010467">
    <property type="component" value="Chromosome"/>
</dbReference>
<dbReference type="KEGG" id="dpd:Deipe_3458"/>
<feature type="compositionally biased region" description="Polar residues" evidence="1">
    <location>
        <begin position="217"/>
        <end position="227"/>
    </location>
</feature>
<dbReference type="GO" id="GO:0016811">
    <property type="term" value="F:hydrolase activity, acting on carbon-nitrogen (but not peptide) bonds, in linear amides"/>
    <property type="evidence" value="ECO:0007669"/>
    <property type="project" value="TreeGrafter"/>
</dbReference>
<dbReference type="InterPro" id="IPR003737">
    <property type="entry name" value="GlcNAc_PI_deacetylase-related"/>
</dbReference>
<gene>
    <name evidence="2" type="ordered locus">Deipe_3458</name>
</gene>
<feature type="region of interest" description="Disordered" evidence="1">
    <location>
        <begin position="216"/>
        <end position="239"/>
    </location>
</feature>
<evidence type="ECO:0000256" key="1">
    <source>
        <dbReference type="SAM" id="MobiDB-lite"/>
    </source>
</evidence>
<dbReference type="InterPro" id="IPR024078">
    <property type="entry name" value="LmbE-like_dom_sf"/>
</dbReference>
<dbReference type="eggNOG" id="COG2120">
    <property type="taxonomic scope" value="Bacteria"/>
</dbReference>
<keyword evidence="3" id="KW-1185">Reference proteome</keyword>
<dbReference type="PANTHER" id="PTHR12993">
    <property type="entry name" value="N-ACETYLGLUCOSAMINYL-PHOSPHATIDYLINOSITOL DE-N-ACETYLASE-RELATED"/>
    <property type="match status" value="1"/>
</dbReference>
<protein>
    <submittedName>
        <fullName evidence="2">Putative LmbE-like protein</fullName>
    </submittedName>
</protein>
<dbReference type="SUPFAM" id="SSF102588">
    <property type="entry name" value="LmbE-like"/>
    <property type="match status" value="1"/>
</dbReference>
<evidence type="ECO:0000313" key="3">
    <source>
        <dbReference type="Proteomes" id="UP000010467"/>
    </source>
</evidence>
<feature type="compositionally biased region" description="Basic and acidic residues" evidence="1">
    <location>
        <begin position="230"/>
        <end position="239"/>
    </location>
</feature>
<dbReference type="OrthoDB" id="9815144at2"/>
<organism evidence="2 3">
    <name type="scientific">Deinococcus peraridilitoris (strain DSM 19664 / LMG 22246 / CIP 109416 / KR-200)</name>
    <dbReference type="NCBI Taxonomy" id="937777"/>
    <lineage>
        <taxon>Bacteria</taxon>
        <taxon>Thermotogati</taxon>
        <taxon>Deinococcota</taxon>
        <taxon>Deinococci</taxon>
        <taxon>Deinococcales</taxon>
        <taxon>Deinococcaceae</taxon>
        <taxon>Deinococcus</taxon>
    </lineage>
</organism>
<dbReference type="PANTHER" id="PTHR12993:SF11">
    <property type="entry name" value="N-ACETYLGLUCOSAMINYL-PHOSPHATIDYLINOSITOL DE-N-ACETYLASE"/>
    <property type="match status" value="1"/>
</dbReference>
<sequence>MPDQPSLLAVFAHPDDEAFSSGGTLAHYARQGVRITLACATRGEAGKITDPSLTVEDLGRFREAELQAACQALGIPDAVFLDYHDSGRQERVRTNDPRALMNVDPFEVEGRLLELIGQVRPQVMLTFDPHGGYGHIDHLVIHRAASAAFFSGGHRYSGLRRLFFTALPVAFTRRFAETGMPMDYEPERYGVSDETLAVSLNVSALAEHKLAALRAHGTQTGPSSRMGQLSHEERERHQRDLVHRESFSLGGSRAAVPSYPLRGFFDGLSGFEHLDT</sequence>